<dbReference type="InterPro" id="IPR036388">
    <property type="entry name" value="WH-like_DNA-bd_sf"/>
</dbReference>
<dbReference type="InterPro" id="IPR050679">
    <property type="entry name" value="Bact_HTH_transcr_reg"/>
</dbReference>
<dbReference type="InterPro" id="IPR036390">
    <property type="entry name" value="WH_DNA-bd_sf"/>
</dbReference>
<gene>
    <name evidence="5" type="ORF">OH818_23565</name>
</gene>
<dbReference type="Proteomes" id="UP001164020">
    <property type="component" value="Chromosome"/>
</dbReference>
<proteinExistence type="predicted"/>
<keyword evidence="1" id="KW-0805">Transcription regulation</keyword>
<keyword evidence="6" id="KW-1185">Reference proteome</keyword>
<dbReference type="InterPro" id="IPR028978">
    <property type="entry name" value="Chorismate_lyase_/UTRA_dom_sf"/>
</dbReference>
<keyword evidence="3" id="KW-0804">Transcription</keyword>
<dbReference type="EMBL" id="CP114029">
    <property type="protein sequence ID" value="WAP68293.1"/>
    <property type="molecule type" value="Genomic_DNA"/>
</dbReference>
<sequence>MPLDRAAERGPLWAQVREALLDFMASHSLRAHTRLPSEPELCELFSVSRTVVREALNQLVVEGQVYRIQGKGTFVAGAREDQDFVGTTVGFSSDFRGTNRQIVRKVLSQQLRAATAREAKFLRIAIDQPIVAIERLLTVDRTPRLWVATAILPAVAPSLETIPLENRSLYETLRRQYGIIFANAERWIEAINAEADIAAILQVEAGEALAKIESISFDQNEVPVEYYVAYQRTDKSRLHFRIRS</sequence>
<accession>A0ABY7C0J8</accession>
<dbReference type="PROSITE" id="PS50949">
    <property type="entry name" value="HTH_GNTR"/>
    <property type="match status" value="1"/>
</dbReference>
<dbReference type="PRINTS" id="PR00035">
    <property type="entry name" value="HTHGNTR"/>
</dbReference>
<dbReference type="RefSeq" id="WP_268880769.1">
    <property type="nucleotide sequence ID" value="NZ_CP114029.1"/>
</dbReference>
<dbReference type="InterPro" id="IPR000524">
    <property type="entry name" value="Tscrpt_reg_HTH_GntR"/>
</dbReference>
<dbReference type="PANTHER" id="PTHR44846">
    <property type="entry name" value="MANNOSYL-D-GLYCERATE TRANSPORT/METABOLISM SYSTEM REPRESSOR MNGR-RELATED"/>
    <property type="match status" value="1"/>
</dbReference>
<dbReference type="Gene3D" id="1.10.10.10">
    <property type="entry name" value="Winged helix-like DNA-binding domain superfamily/Winged helix DNA-binding domain"/>
    <property type="match status" value="1"/>
</dbReference>
<dbReference type="SUPFAM" id="SSF46785">
    <property type="entry name" value="Winged helix' DNA-binding domain"/>
    <property type="match status" value="1"/>
</dbReference>
<organism evidence="5 6">
    <name type="scientific">Jiella pelagia</name>
    <dbReference type="NCBI Taxonomy" id="2986949"/>
    <lineage>
        <taxon>Bacteria</taxon>
        <taxon>Pseudomonadati</taxon>
        <taxon>Pseudomonadota</taxon>
        <taxon>Alphaproteobacteria</taxon>
        <taxon>Hyphomicrobiales</taxon>
        <taxon>Aurantimonadaceae</taxon>
        <taxon>Jiella</taxon>
    </lineage>
</organism>
<dbReference type="SMART" id="SM00866">
    <property type="entry name" value="UTRA"/>
    <property type="match status" value="1"/>
</dbReference>
<dbReference type="CDD" id="cd07377">
    <property type="entry name" value="WHTH_GntR"/>
    <property type="match status" value="1"/>
</dbReference>
<dbReference type="SUPFAM" id="SSF64288">
    <property type="entry name" value="Chorismate lyase-like"/>
    <property type="match status" value="1"/>
</dbReference>
<evidence type="ECO:0000256" key="1">
    <source>
        <dbReference type="ARBA" id="ARBA00023015"/>
    </source>
</evidence>
<dbReference type="InterPro" id="IPR011663">
    <property type="entry name" value="UTRA"/>
</dbReference>
<feature type="domain" description="HTH gntR-type" evidence="4">
    <location>
        <begin position="10"/>
        <end position="78"/>
    </location>
</feature>
<dbReference type="Pfam" id="PF00392">
    <property type="entry name" value="GntR"/>
    <property type="match status" value="1"/>
</dbReference>
<evidence type="ECO:0000256" key="3">
    <source>
        <dbReference type="ARBA" id="ARBA00023163"/>
    </source>
</evidence>
<keyword evidence="2" id="KW-0238">DNA-binding</keyword>
<dbReference type="PANTHER" id="PTHR44846:SF1">
    <property type="entry name" value="MANNOSYL-D-GLYCERATE TRANSPORT_METABOLISM SYSTEM REPRESSOR MNGR-RELATED"/>
    <property type="match status" value="1"/>
</dbReference>
<reference evidence="5" key="1">
    <citation type="submission" date="2022-12" db="EMBL/GenBank/DDBJ databases">
        <title>Jiella pelagia sp. nov., isolated from phosphonate enriched culture of Northwest Pacific surface seawater.</title>
        <authorList>
            <person name="Shin D.Y."/>
            <person name="Hwang C.Y."/>
        </authorList>
    </citation>
    <scope>NUCLEOTIDE SEQUENCE</scope>
    <source>
        <strain evidence="5">HL-NP1</strain>
    </source>
</reference>
<evidence type="ECO:0000256" key="2">
    <source>
        <dbReference type="ARBA" id="ARBA00023125"/>
    </source>
</evidence>
<dbReference type="SMART" id="SM00345">
    <property type="entry name" value="HTH_GNTR"/>
    <property type="match status" value="1"/>
</dbReference>
<dbReference type="Pfam" id="PF07702">
    <property type="entry name" value="UTRA"/>
    <property type="match status" value="1"/>
</dbReference>
<dbReference type="Gene3D" id="3.40.1410.10">
    <property type="entry name" value="Chorismate lyase-like"/>
    <property type="match status" value="1"/>
</dbReference>
<evidence type="ECO:0000259" key="4">
    <source>
        <dbReference type="PROSITE" id="PS50949"/>
    </source>
</evidence>
<protein>
    <submittedName>
        <fullName evidence="5">GntR family transcriptional regulator</fullName>
    </submittedName>
</protein>
<name>A0ABY7C0J8_9HYPH</name>
<evidence type="ECO:0000313" key="5">
    <source>
        <dbReference type="EMBL" id="WAP68293.1"/>
    </source>
</evidence>
<evidence type="ECO:0000313" key="6">
    <source>
        <dbReference type="Proteomes" id="UP001164020"/>
    </source>
</evidence>